<dbReference type="GO" id="GO:0008168">
    <property type="term" value="F:methyltransferase activity"/>
    <property type="evidence" value="ECO:0007669"/>
    <property type="project" value="UniProtKB-KW"/>
</dbReference>
<dbReference type="CDD" id="cd02440">
    <property type="entry name" value="AdoMet_MTases"/>
    <property type="match status" value="1"/>
</dbReference>
<evidence type="ECO:0000256" key="2">
    <source>
        <dbReference type="ARBA" id="ARBA00022679"/>
    </source>
</evidence>
<dbReference type="SUPFAM" id="SSF53335">
    <property type="entry name" value="S-adenosyl-L-methionine-dependent methyltransferases"/>
    <property type="match status" value="1"/>
</dbReference>
<organism evidence="6 7">
    <name type="scientific">Micromonospora humida</name>
    <dbReference type="NCBI Taxonomy" id="2809018"/>
    <lineage>
        <taxon>Bacteria</taxon>
        <taxon>Bacillati</taxon>
        <taxon>Actinomycetota</taxon>
        <taxon>Actinomycetes</taxon>
        <taxon>Micromonosporales</taxon>
        <taxon>Micromonosporaceae</taxon>
        <taxon>Micromonospora</taxon>
    </lineage>
</organism>
<evidence type="ECO:0000259" key="5">
    <source>
        <dbReference type="Pfam" id="PF08100"/>
    </source>
</evidence>
<dbReference type="PANTHER" id="PTHR43712">
    <property type="entry name" value="PUTATIVE (AFU_ORTHOLOGUE AFUA_4G14580)-RELATED"/>
    <property type="match status" value="1"/>
</dbReference>
<keyword evidence="1 6" id="KW-0489">Methyltransferase</keyword>
<proteinExistence type="predicted"/>
<feature type="domain" description="O-methyltransferase dimerisation" evidence="5">
    <location>
        <begin position="12"/>
        <end position="88"/>
    </location>
</feature>
<dbReference type="InterPro" id="IPR036388">
    <property type="entry name" value="WH-like_DNA-bd_sf"/>
</dbReference>
<keyword evidence="2" id="KW-0808">Transferase</keyword>
<name>A0ABS2IW31_9ACTN</name>
<dbReference type="InterPro" id="IPR036390">
    <property type="entry name" value="WH_DNA-bd_sf"/>
</dbReference>
<comment type="caution">
    <text evidence="6">The sequence shown here is derived from an EMBL/GenBank/DDBJ whole genome shotgun (WGS) entry which is preliminary data.</text>
</comment>
<keyword evidence="7" id="KW-1185">Reference proteome</keyword>
<dbReference type="RefSeq" id="WP_204925360.1">
    <property type="nucleotide sequence ID" value="NZ_JAFEUC010000006.1"/>
</dbReference>
<gene>
    <name evidence="6" type="ORF">JQX11_13680</name>
</gene>
<evidence type="ECO:0000256" key="1">
    <source>
        <dbReference type="ARBA" id="ARBA00022603"/>
    </source>
</evidence>
<dbReference type="PROSITE" id="PS51683">
    <property type="entry name" value="SAM_OMT_II"/>
    <property type="match status" value="1"/>
</dbReference>
<sequence>MTSDQPTPDRIMHLVNGYWATGILGAAASHSLFTHLEAGADTAGGLADRSGISERGAQTLLDGLVGIGLVELHDGRYRNTAEASTFLVEGKPTSLSEFAKLKMTHMAALADLPEVVRAGGPIRAATVEVADNPHWKKVVTAIAPQSVPVTAIVAELLGLADAGEISILDLGGGSGIFSAAWLGLNPAARATQLDWAPINAIARRLVAEQGVADRFTCIDGDFHSTELAAAAYDVVVYSHVAHQEGPEDNTALLAKVRGALRPGGTLVICDYVVDDDRSGPSFSLIFAAEMLLKSRRGGTWRRADYLAWLAKAGFEDVTFHPTPSPTTVILAR</sequence>
<dbReference type="SUPFAM" id="SSF46785">
    <property type="entry name" value="Winged helix' DNA-binding domain"/>
    <property type="match status" value="1"/>
</dbReference>
<accession>A0ABS2IW31</accession>
<evidence type="ECO:0000259" key="4">
    <source>
        <dbReference type="Pfam" id="PF00891"/>
    </source>
</evidence>
<feature type="domain" description="O-methyltransferase C-terminal" evidence="4">
    <location>
        <begin position="166"/>
        <end position="315"/>
    </location>
</feature>
<dbReference type="GO" id="GO:0032259">
    <property type="term" value="P:methylation"/>
    <property type="evidence" value="ECO:0007669"/>
    <property type="project" value="UniProtKB-KW"/>
</dbReference>
<dbReference type="Gene3D" id="3.40.50.150">
    <property type="entry name" value="Vaccinia Virus protein VP39"/>
    <property type="match status" value="1"/>
</dbReference>
<dbReference type="InterPro" id="IPR012967">
    <property type="entry name" value="COMT_dimerisation"/>
</dbReference>
<evidence type="ECO:0000313" key="6">
    <source>
        <dbReference type="EMBL" id="MBM7077384.1"/>
    </source>
</evidence>
<dbReference type="Pfam" id="PF00891">
    <property type="entry name" value="Methyltransf_2"/>
    <property type="match status" value="1"/>
</dbReference>
<protein>
    <submittedName>
        <fullName evidence="6">Methyltransferase domain-containing protein</fullName>
    </submittedName>
</protein>
<dbReference type="PANTHER" id="PTHR43712:SF2">
    <property type="entry name" value="O-METHYLTRANSFERASE CICE"/>
    <property type="match status" value="1"/>
</dbReference>
<evidence type="ECO:0000313" key="7">
    <source>
        <dbReference type="Proteomes" id="UP001518872"/>
    </source>
</evidence>
<dbReference type="Pfam" id="PF08100">
    <property type="entry name" value="Dimerisation"/>
    <property type="match status" value="1"/>
</dbReference>
<dbReference type="InterPro" id="IPR001077">
    <property type="entry name" value="COMT_C"/>
</dbReference>
<dbReference type="Proteomes" id="UP001518872">
    <property type="component" value="Unassembled WGS sequence"/>
</dbReference>
<dbReference type="EMBL" id="JAFEUC010000006">
    <property type="protein sequence ID" value="MBM7077384.1"/>
    <property type="molecule type" value="Genomic_DNA"/>
</dbReference>
<dbReference type="InterPro" id="IPR029063">
    <property type="entry name" value="SAM-dependent_MTases_sf"/>
</dbReference>
<evidence type="ECO:0000256" key="3">
    <source>
        <dbReference type="ARBA" id="ARBA00022691"/>
    </source>
</evidence>
<dbReference type="Gene3D" id="1.10.10.10">
    <property type="entry name" value="Winged helix-like DNA-binding domain superfamily/Winged helix DNA-binding domain"/>
    <property type="match status" value="1"/>
</dbReference>
<dbReference type="InterPro" id="IPR016461">
    <property type="entry name" value="COMT-like"/>
</dbReference>
<reference evidence="6 7" key="1">
    <citation type="submission" date="2021-02" db="EMBL/GenBank/DDBJ databases">
        <authorList>
            <person name="Ra J.-S."/>
        </authorList>
    </citation>
    <scope>NUCLEOTIDE SEQUENCE [LARGE SCALE GENOMIC DNA]</scope>
    <source>
        <strain evidence="6 7">MMS20-R1-14</strain>
    </source>
</reference>
<keyword evidence="3" id="KW-0949">S-adenosyl-L-methionine</keyword>